<dbReference type="InterPro" id="IPR010722">
    <property type="entry name" value="BATS_dom"/>
</dbReference>
<keyword evidence="6" id="KW-0411">Iron-sulfur</keyword>
<organism evidence="8 9">
    <name type="scientific">Candidatus [Bacteroides] periocalifornicus</name>
    <dbReference type="NCBI Taxonomy" id="1702214"/>
    <lineage>
        <taxon>Bacteria</taxon>
        <taxon>Pseudomonadati</taxon>
        <taxon>Bacteroidota</taxon>
    </lineage>
</organism>
<dbReference type="PROSITE" id="PS51918">
    <property type="entry name" value="RADICAL_SAM"/>
    <property type="match status" value="1"/>
</dbReference>
<proteinExistence type="predicted"/>
<evidence type="ECO:0000256" key="3">
    <source>
        <dbReference type="ARBA" id="ARBA00022691"/>
    </source>
</evidence>
<dbReference type="InterPro" id="IPR034428">
    <property type="entry name" value="ThiH/NoCL/HydG-like"/>
</dbReference>
<evidence type="ECO:0000313" key="9">
    <source>
        <dbReference type="Proteomes" id="UP000054172"/>
    </source>
</evidence>
<dbReference type="AlphaFoldDB" id="A0A0Q4BAB0"/>
<evidence type="ECO:0000313" key="8">
    <source>
        <dbReference type="EMBL" id="KQM09559.1"/>
    </source>
</evidence>
<keyword evidence="5" id="KW-0408">Iron</keyword>
<feature type="domain" description="Radical SAM core" evidence="7">
    <location>
        <begin position="87"/>
        <end position="322"/>
    </location>
</feature>
<evidence type="ECO:0000256" key="5">
    <source>
        <dbReference type="ARBA" id="ARBA00023004"/>
    </source>
</evidence>
<dbReference type="PANTHER" id="PTHR43583:SF1">
    <property type="entry name" value="2-IMINOACETATE SYNTHASE"/>
    <property type="match status" value="1"/>
</dbReference>
<dbReference type="SUPFAM" id="SSF102114">
    <property type="entry name" value="Radical SAM enzymes"/>
    <property type="match status" value="1"/>
</dbReference>
<dbReference type="PATRIC" id="fig|1702214.3.peg.1677"/>
<dbReference type="InterPro" id="IPR013785">
    <property type="entry name" value="Aldolase_TIM"/>
</dbReference>
<dbReference type="PANTHER" id="PTHR43583">
    <property type="entry name" value="2-IMINOACETATE SYNTHASE"/>
    <property type="match status" value="1"/>
</dbReference>
<dbReference type="SFLD" id="SFLDS00029">
    <property type="entry name" value="Radical_SAM"/>
    <property type="match status" value="1"/>
</dbReference>
<comment type="cofactor">
    <cofactor evidence="1">
        <name>[4Fe-4S] cluster</name>
        <dbReference type="ChEBI" id="CHEBI:49883"/>
    </cofactor>
</comment>
<dbReference type="SFLD" id="SFLDG01081">
    <property type="entry name" value="cleavage_of_the_Ca-Cb_bond_in"/>
    <property type="match status" value="1"/>
</dbReference>
<dbReference type="GO" id="GO:0003824">
    <property type="term" value="F:catalytic activity"/>
    <property type="evidence" value="ECO:0007669"/>
    <property type="project" value="InterPro"/>
</dbReference>
<evidence type="ECO:0000256" key="2">
    <source>
        <dbReference type="ARBA" id="ARBA00022485"/>
    </source>
</evidence>
<dbReference type="CDD" id="cd01335">
    <property type="entry name" value="Radical_SAM"/>
    <property type="match status" value="1"/>
</dbReference>
<dbReference type="Gene3D" id="3.20.20.70">
    <property type="entry name" value="Aldolase class I"/>
    <property type="match status" value="1"/>
</dbReference>
<dbReference type="SMART" id="SM00876">
    <property type="entry name" value="BATS"/>
    <property type="match status" value="1"/>
</dbReference>
<dbReference type="InterPro" id="IPR012726">
    <property type="entry name" value="ThiH"/>
</dbReference>
<protein>
    <submittedName>
        <fullName evidence="8">Thiamine biosynthesis protein ThiH</fullName>
    </submittedName>
</protein>
<dbReference type="EMBL" id="LIIK01000003">
    <property type="protein sequence ID" value="KQM09559.1"/>
    <property type="molecule type" value="Genomic_DNA"/>
</dbReference>
<evidence type="ECO:0000259" key="7">
    <source>
        <dbReference type="PROSITE" id="PS51918"/>
    </source>
</evidence>
<dbReference type="Pfam" id="PF06968">
    <property type="entry name" value="BATS"/>
    <property type="match status" value="1"/>
</dbReference>
<dbReference type="STRING" id="1702214.AL399_01025"/>
<accession>A0A0Q4BAB0</accession>
<dbReference type="GO" id="GO:0009228">
    <property type="term" value="P:thiamine biosynthetic process"/>
    <property type="evidence" value="ECO:0007669"/>
    <property type="project" value="InterPro"/>
</dbReference>
<dbReference type="SFLD" id="SFLDG01060">
    <property type="entry name" value="BATS_domain_containing"/>
    <property type="match status" value="1"/>
</dbReference>
<evidence type="ECO:0000256" key="4">
    <source>
        <dbReference type="ARBA" id="ARBA00022723"/>
    </source>
</evidence>
<dbReference type="GO" id="GO:0051539">
    <property type="term" value="F:4 iron, 4 sulfur cluster binding"/>
    <property type="evidence" value="ECO:0007669"/>
    <property type="project" value="UniProtKB-KW"/>
</dbReference>
<reference evidence="8" key="1">
    <citation type="submission" date="2015-08" db="EMBL/GenBank/DDBJ databases">
        <title>Candidatus Bacteriodes Periocalifornicus.</title>
        <authorList>
            <person name="McLean J.S."/>
            <person name="Kelley S."/>
        </authorList>
    </citation>
    <scope>NUCLEOTIDE SEQUENCE [LARGE SCALE GENOMIC DNA]</scope>
    <source>
        <strain evidence="8">12B</strain>
    </source>
</reference>
<dbReference type="InterPro" id="IPR007197">
    <property type="entry name" value="rSAM"/>
</dbReference>
<sequence>MKLNPEQQAREAEIADRSFYHTIRQHSWEELGNRVYDSTSRDVERALRHAGDADLHDFAALISPAAEPYLEPMARESERLTRKRFGRAISLYVPLYLSNSCSNSCVYCGYSYQNRIVRKTLTQEEILSEAESIRALGFEHILLLTGEHDRVSGFDYLREAIKLLRPIFPQISIEVQPMSSTEYAILEREGLNAVYVYQETYNEARYPAYHLAGKKADYRYRLETPDRIGAAGVHRIGLGALLGLEDWRVESLCVAMHLRHLQGLYWKSKYSVAFPRLRPHAGCFEPQFHVKDRNLMQIITAYRLFDENLEMSLTTRESAFFRDHAFPLGITSLSAGSHTEPGGYAKPNKELEQFQISDARSPEEVERMLVAKGFDPVWKDWDRVLQ</sequence>
<dbReference type="SFLD" id="SFLDF00301">
    <property type="entry name" value="2-iminoacetate_synthase_(ThiH)"/>
    <property type="match status" value="1"/>
</dbReference>
<evidence type="ECO:0000256" key="1">
    <source>
        <dbReference type="ARBA" id="ARBA00001966"/>
    </source>
</evidence>
<keyword evidence="9" id="KW-1185">Reference proteome</keyword>
<dbReference type="Pfam" id="PF04055">
    <property type="entry name" value="Radical_SAM"/>
    <property type="match status" value="1"/>
</dbReference>
<name>A0A0Q4BAB0_9BACT</name>
<evidence type="ECO:0000256" key="6">
    <source>
        <dbReference type="ARBA" id="ARBA00023014"/>
    </source>
</evidence>
<dbReference type="InterPro" id="IPR058240">
    <property type="entry name" value="rSAM_sf"/>
</dbReference>
<keyword evidence="3" id="KW-0949">S-adenosyl-L-methionine</keyword>
<dbReference type="Proteomes" id="UP000054172">
    <property type="component" value="Unassembled WGS sequence"/>
</dbReference>
<gene>
    <name evidence="8" type="primary">thiH</name>
    <name evidence="8" type="ORF">AL399_01025</name>
</gene>
<dbReference type="GO" id="GO:0005506">
    <property type="term" value="F:iron ion binding"/>
    <property type="evidence" value="ECO:0007669"/>
    <property type="project" value="InterPro"/>
</dbReference>
<comment type="caution">
    <text evidence="8">The sequence shown here is derived from an EMBL/GenBank/DDBJ whole genome shotgun (WGS) entry which is preliminary data.</text>
</comment>
<keyword evidence="2" id="KW-0004">4Fe-4S</keyword>
<keyword evidence="4" id="KW-0479">Metal-binding</keyword>
<dbReference type="NCBIfam" id="TIGR02351">
    <property type="entry name" value="thiH"/>
    <property type="match status" value="1"/>
</dbReference>